<keyword evidence="3 6" id="KW-0378">Hydrolase</keyword>
<comment type="cofactor">
    <cofactor evidence="6 7">
        <name>Zn(2+)</name>
        <dbReference type="ChEBI" id="CHEBI:29105"/>
    </cofactor>
    <text evidence="6 7">Binds 1 zinc ion per subunit.</text>
</comment>
<dbReference type="PANTHER" id="PTHR10127:SF780">
    <property type="entry name" value="METALLOENDOPEPTIDASE"/>
    <property type="match status" value="1"/>
</dbReference>
<keyword evidence="5 6" id="KW-0482">Metalloprotease</keyword>
<dbReference type="CDD" id="cd04280">
    <property type="entry name" value="ZnMc_astacin_like"/>
    <property type="match status" value="1"/>
</dbReference>
<evidence type="ECO:0000256" key="2">
    <source>
        <dbReference type="ARBA" id="ARBA00022723"/>
    </source>
</evidence>
<dbReference type="InterPro" id="IPR024079">
    <property type="entry name" value="MetalloPept_cat_dom_sf"/>
</dbReference>
<protein>
    <recommendedName>
        <fullName evidence="7">Metalloendopeptidase</fullName>
        <ecNumber evidence="7">3.4.24.-</ecNumber>
    </recommendedName>
</protein>
<keyword evidence="1 6" id="KW-0645">Protease</keyword>
<feature type="binding site" evidence="6">
    <location>
        <position position="77"/>
    </location>
    <ligand>
        <name>Zn(2+)</name>
        <dbReference type="ChEBI" id="CHEBI:29105"/>
        <note>catalytic</note>
    </ligand>
</feature>
<dbReference type="Gene3D" id="3.40.390.10">
    <property type="entry name" value="Collagenase (Catalytic Domain)"/>
    <property type="match status" value="1"/>
</dbReference>
<dbReference type="Proteomes" id="UP001159427">
    <property type="component" value="Unassembled WGS sequence"/>
</dbReference>
<keyword evidence="2 6" id="KW-0479">Metal-binding</keyword>
<evidence type="ECO:0000256" key="7">
    <source>
        <dbReference type="RuleBase" id="RU361183"/>
    </source>
</evidence>
<organism evidence="9 10">
    <name type="scientific">Porites evermanni</name>
    <dbReference type="NCBI Taxonomy" id="104178"/>
    <lineage>
        <taxon>Eukaryota</taxon>
        <taxon>Metazoa</taxon>
        <taxon>Cnidaria</taxon>
        <taxon>Anthozoa</taxon>
        <taxon>Hexacorallia</taxon>
        <taxon>Scleractinia</taxon>
        <taxon>Fungiina</taxon>
        <taxon>Poritidae</taxon>
        <taxon>Porites</taxon>
    </lineage>
</organism>
<keyword evidence="4 6" id="KW-0862">Zinc</keyword>
<name>A0ABN8LAB7_9CNID</name>
<dbReference type="SMART" id="SM00235">
    <property type="entry name" value="ZnMc"/>
    <property type="match status" value="1"/>
</dbReference>
<dbReference type="EC" id="3.4.24.-" evidence="7"/>
<feature type="non-terminal residue" evidence="9">
    <location>
        <position position="180"/>
    </location>
</feature>
<feature type="binding site" evidence="6">
    <location>
        <position position="81"/>
    </location>
    <ligand>
        <name>Zn(2+)</name>
        <dbReference type="ChEBI" id="CHEBI:29105"/>
        <note>catalytic</note>
    </ligand>
</feature>
<dbReference type="InterPro" id="IPR006026">
    <property type="entry name" value="Peptidase_Metallo"/>
</dbReference>
<evidence type="ECO:0000256" key="6">
    <source>
        <dbReference type="PROSITE-ProRule" id="PRU01211"/>
    </source>
</evidence>
<evidence type="ECO:0000256" key="5">
    <source>
        <dbReference type="ARBA" id="ARBA00023049"/>
    </source>
</evidence>
<dbReference type="PRINTS" id="PR00480">
    <property type="entry name" value="ASTACIN"/>
</dbReference>
<keyword evidence="10" id="KW-1185">Reference proteome</keyword>
<dbReference type="PANTHER" id="PTHR10127">
    <property type="entry name" value="DISCOIDIN, CUB, EGF, LAMININ , AND ZINC METALLOPROTEASE DOMAIN CONTAINING"/>
    <property type="match status" value="1"/>
</dbReference>
<evidence type="ECO:0000313" key="10">
    <source>
        <dbReference type="Proteomes" id="UP001159427"/>
    </source>
</evidence>
<comment type="caution">
    <text evidence="6">Lacks conserved residue(s) required for the propagation of feature annotation.</text>
</comment>
<sequence>MYDDDDDEADDDDDYYYHFRFSYVTLPMKTLVSSFDFSRIFFLVSFKYSCWSYVGKQGGKQEVSLGNGCEYKGIAIHEIGHALGFYHEQSRPDRDNYVTIKEKNIQEGMAYNFEKRPNFDSKGTEYDYDSIMHYGKLAFSKSRRPTIKPKDRNAEIGNRDHLSDIDAKQMMLLYECKSTT</sequence>
<evidence type="ECO:0000259" key="8">
    <source>
        <dbReference type="PROSITE" id="PS51864"/>
    </source>
</evidence>
<reference evidence="9 10" key="1">
    <citation type="submission" date="2022-05" db="EMBL/GenBank/DDBJ databases">
        <authorList>
            <consortium name="Genoscope - CEA"/>
            <person name="William W."/>
        </authorList>
    </citation>
    <scope>NUCLEOTIDE SEQUENCE [LARGE SCALE GENOMIC DNA]</scope>
</reference>
<feature type="domain" description="Peptidase M12A" evidence="8">
    <location>
        <begin position="1"/>
        <end position="177"/>
    </location>
</feature>
<gene>
    <name evidence="9" type="ORF">PEVE_00033515</name>
</gene>
<feature type="binding site" evidence="6">
    <location>
        <position position="87"/>
    </location>
    <ligand>
        <name>Zn(2+)</name>
        <dbReference type="ChEBI" id="CHEBI:29105"/>
        <note>catalytic</note>
    </ligand>
</feature>
<accession>A0ABN8LAB7</accession>
<dbReference type="InterPro" id="IPR034035">
    <property type="entry name" value="Astacin-like_dom"/>
</dbReference>
<evidence type="ECO:0000256" key="1">
    <source>
        <dbReference type="ARBA" id="ARBA00022670"/>
    </source>
</evidence>
<comment type="caution">
    <text evidence="9">The sequence shown here is derived from an EMBL/GenBank/DDBJ whole genome shotgun (WGS) entry which is preliminary data.</text>
</comment>
<evidence type="ECO:0000313" key="9">
    <source>
        <dbReference type="EMBL" id="CAH3014028.1"/>
    </source>
</evidence>
<evidence type="ECO:0000256" key="4">
    <source>
        <dbReference type="ARBA" id="ARBA00022833"/>
    </source>
</evidence>
<dbReference type="EMBL" id="CALNXI010000005">
    <property type="protein sequence ID" value="CAH3014028.1"/>
    <property type="molecule type" value="Genomic_DNA"/>
</dbReference>
<dbReference type="InterPro" id="IPR001506">
    <property type="entry name" value="Peptidase_M12A"/>
</dbReference>
<proteinExistence type="predicted"/>
<evidence type="ECO:0000256" key="3">
    <source>
        <dbReference type="ARBA" id="ARBA00022801"/>
    </source>
</evidence>
<feature type="active site" evidence="6">
    <location>
        <position position="78"/>
    </location>
</feature>
<dbReference type="PROSITE" id="PS51864">
    <property type="entry name" value="ASTACIN"/>
    <property type="match status" value="1"/>
</dbReference>
<dbReference type="SUPFAM" id="SSF55486">
    <property type="entry name" value="Metalloproteases ('zincins'), catalytic domain"/>
    <property type="match status" value="1"/>
</dbReference>
<dbReference type="Pfam" id="PF01400">
    <property type="entry name" value="Astacin"/>
    <property type="match status" value="1"/>
</dbReference>